<dbReference type="SUPFAM" id="SSF52172">
    <property type="entry name" value="CheY-like"/>
    <property type="match status" value="1"/>
</dbReference>
<sequence>MEVPSDQMIRLRSLTKGLRVLLVDCDTKCRESVADMLESCSYKVMSAERASVALYTILERRDQFDLVIVDVDIPDMDGLTLTKLLVLDMDMPVILMCANEDVKVAKRAIENGACSFLMKPITIHALKNIWQHVFRTKRLKIKEIEEADNLAVADREKISQGIDCQPLPTTENGKQRKPKRKRPKDDKEKREDDDGGKKSQMCWTEELQLKFITAIYQLGEGNAVPSKIHELMKIPNLTRKQIASHLQKYRIRKRRLCNMDRYNPHSFEHTKSTLKPDFYYTTGFSQSLERSNPMAFQGGPGNNFQGDMHDIGADTMNMIHMRPQVGLEHFGGGPIDDNFRMPIQENNEFTRMVHMASFGRLSELPSLDYKNNTGGQIMSNRERHDLTPIRAGDFSSNGISLNGIMPNDVGVEKFALGIEEISHQIPELSLPNLSYATPGMASPTSSPKSNQSQWAFTGVIHEPDVHGVIGSEPDTGALGSLSDLLDSSMFEDGSLPQQYDEFDLEEVFPELLSDGAAVKEPVFDISSYIVDEGPPVL</sequence>
<dbReference type="Gene3D" id="1.10.10.60">
    <property type="entry name" value="Homeodomain-like"/>
    <property type="match status" value="1"/>
</dbReference>
<dbReference type="EMBL" id="JABCRI010000018">
    <property type="protein sequence ID" value="KAF8390082.1"/>
    <property type="molecule type" value="Genomic_DNA"/>
</dbReference>
<evidence type="ECO:0000256" key="2">
    <source>
        <dbReference type="ARBA" id="ARBA00022553"/>
    </source>
</evidence>
<dbReference type="GO" id="GO:0003677">
    <property type="term" value="F:DNA binding"/>
    <property type="evidence" value="ECO:0007669"/>
    <property type="project" value="InterPro"/>
</dbReference>
<accession>A0A834YQA9</accession>
<evidence type="ECO:0000313" key="13">
    <source>
        <dbReference type="Proteomes" id="UP000655225"/>
    </source>
</evidence>
<evidence type="ECO:0000256" key="9">
    <source>
        <dbReference type="SAM" id="MobiDB-lite"/>
    </source>
</evidence>
<dbReference type="Pfam" id="PF00072">
    <property type="entry name" value="Response_reg"/>
    <property type="match status" value="1"/>
</dbReference>
<evidence type="ECO:0008006" key="14">
    <source>
        <dbReference type="Google" id="ProtNLM"/>
    </source>
</evidence>
<keyword evidence="3" id="KW-0902">Two-component regulatory system</keyword>
<comment type="caution">
    <text evidence="12">The sequence shown here is derived from an EMBL/GenBank/DDBJ whole genome shotgun (WGS) entry which is preliminary data.</text>
</comment>
<feature type="region of interest" description="Disordered" evidence="9">
    <location>
        <begin position="162"/>
        <end position="199"/>
    </location>
</feature>
<evidence type="ECO:0000256" key="1">
    <source>
        <dbReference type="ARBA" id="ARBA00004123"/>
    </source>
</evidence>
<dbReference type="OrthoDB" id="1219284at2759"/>
<keyword evidence="6" id="KW-0804">Transcription</keyword>
<organism evidence="12 13">
    <name type="scientific">Tetracentron sinense</name>
    <name type="common">Spur-leaf</name>
    <dbReference type="NCBI Taxonomy" id="13715"/>
    <lineage>
        <taxon>Eukaryota</taxon>
        <taxon>Viridiplantae</taxon>
        <taxon>Streptophyta</taxon>
        <taxon>Embryophyta</taxon>
        <taxon>Tracheophyta</taxon>
        <taxon>Spermatophyta</taxon>
        <taxon>Magnoliopsida</taxon>
        <taxon>Trochodendrales</taxon>
        <taxon>Trochodendraceae</taxon>
        <taxon>Tetracentron</taxon>
    </lineage>
</organism>
<dbReference type="GO" id="GO:0005634">
    <property type="term" value="C:nucleus"/>
    <property type="evidence" value="ECO:0007669"/>
    <property type="project" value="UniProtKB-SubCell"/>
</dbReference>
<dbReference type="Proteomes" id="UP000655225">
    <property type="component" value="Unassembled WGS sequence"/>
</dbReference>
<comment type="subcellular location">
    <subcellularLocation>
        <location evidence="1">Nucleus</location>
    </subcellularLocation>
</comment>
<evidence type="ECO:0000256" key="6">
    <source>
        <dbReference type="ARBA" id="ARBA00023163"/>
    </source>
</evidence>
<protein>
    <recommendedName>
        <fullName evidence="14">Two-component response regulator</fullName>
    </recommendedName>
</protein>
<dbReference type="NCBIfam" id="TIGR01557">
    <property type="entry name" value="myb_SHAQKYF"/>
    <property type="match status" value="1"/>
</dbReference>
<dbReference type="InterPro" id="IPR017930">
    <property type="entry name" value="Myb_dom"/>
</dbReference>
<dbReference type="PROSITE" id="PS50110">
    <property type="entry name" value="RESPONSE_REGULATORY"/>
    <property type="match status" value="1"/>
</dbReference>
<dbReference type="GO" id="GO:0009736">
    <property type="term" value="P:cytokinin-activated signaling pathway"/>
    <property type="evidence" value="ECO:0007669"/>
    <property type="project" value="InterPro"/>
</dbReference>
<dbReference type="InterPro" id="IPR011006">
    <property type="entry name" value="CheY-like_superfamily"/>
</dbReference>
<name>A0A834YQA9_TETSI</name>
<feature type="domain" description="Response regulatory" evidence="10">
    <location>
        <begin position="19"/>
        <end position="134"/>
    </location>
</feature>
<keyword evidence="7" id="KW-0539">Nucleus</keyword>
<dbReference type="CDD" id="cd17584">
    <property type="entry name" value="REC_typeB_ARR-like"/>
    <property type="match status" value="1"/>
</dbReference>
<dbReference type="PANTHER" id="PTHR43874:SF87">
    <property type="entry name" value="HTH MYB-TYPE DOMAIN-CONTAINING PROTEIN"/>
    <property type="match status" value="1"/>
</dbReference>
<evidence type="ECO:0000313" key="12">
    <source>
        <dbReference type="EMBL" id="KAF8390082.1"/>
    </source>
</evidence>
<dbReference type="Pfam" id="PF00249">
    <property type="entry name" value="Myb_DNA-binding"/>
    <property type="match status" value="1"/>
</dbReference>
<evidence type="ECO:0000256" key="4">
    <source>
        <dbReference type="ARBA" id="ARBA00023015"/>
    </source>
</evidence>
<evidence type="ECO:0000256" key="5">
    <source>
        <dbReference type="ARBA" id="ARBA00023159"/>
    </source>
</evidence>
<dbReference type="InterPro" id="IPR045279">
    <property type="entry name" value="ARR-like"/>
</dbReference>
<dbReference type="PANTHER" id="PTHR43874">
    <property type="entry name" value="TWO-COMPONENT RESPONSE REGULATOR"/>
    <property type="match status" value="1"/>
</dbReference>
<dbReference type="InterPro" id="IPR001789">
    <property type="entry name" value="Sig_transdc_resp-reg_receiver"/>
</dbReference>
<dbReference type="GO" id="GO:0000160">
    <property type="term" value="P:phosphorelay signal transduction system"/>
    <property type="evidence" value="ECO:0007669"/>
    <property type="project" value="UniProtKB-KW"/>
</dbReference>
<dbReference type="FunFam" id="1.10.10.60:FF:000007">
    <property type="entry name" value="Two-component response regulator"/>
    <property type="match status" value="1"/>
</dbReference>
<gene>
    <name evidence="12" type="ORF">HHK36_024603</name>
</gene>
<dbReference type="InterPro" id="IPR001005">
    <property type="entry name" value="SANT/Myb"/>
</dbReference>
<dbReference type="PROSITE" id="PS51294">
    <property type="entry name" value="HTH_MYB"/>
    <property type="match status" value="1"/>
</dbReference>
<dbReference type="InterPro" id="IPR009057">
    <property type="entry name" value="Homeodomain-like_sf"/>
</dbReference>
<keyword evidence="4" id="KW-0805">Transcription regulation</keyword>
<keyword evidence="2 8" id="KW-0597">Phosphoprotein</keyword>
<evidence type="ECO:0000256" key="8">
    <source>
        <dbReference type="PROSITE-ProRule" id="PRU00169"/>
    </source>
</evidence>
<evidence type="ECO:0000259" key="10">
    <source>
        <dbReference type="PROSITE" id="PS50110"/>
    </source>
</evidence>
<dbReference type="InterPro" id="IPR006447">
    <property type="entry name" value="Myb_dom_plants"/>
</dbReference>
<feature type="domain" description="HTH myb-type" evidence="11">
    <location>
        <begin position="203"/>
        <end position="254"/>
    </location>
</feature>
<dbReference type="AlphaFoldDB" id="A0A834YQA9"/>
<proteinExistence type="predicted"/>
<evidence type="ECO:0000256" key="3">
    <source>
        <dbReference type="ARBA" id="ARBA00023012"/>
    </source>
</evidence>
<evidence type="ECO:0000259" key="11">
    <source>
        <dbReference type="PROSITE" id="PS51294"/>
    </source>
</evidence>
<feature type="compositionally biased region" description="Basic and acidic residues" evidence="9">
    <location>
        <begin position="183"/>
        <end position="197"/>
    </location>
</feature>
<keyword evidence="13" id="KW-1185">Reference proteome</keyword>
<evidence type="ECO:0000256" key="7">
    <source>
        <dbReference type="ARBA" id="ARBA00023242"/>
    </source>
</evidence>
<keyword evidence="5" id="KW-0010">Activator</keyword>
<dbReference type="SUPFAM" id="SSF46689">
    <property type="entry name" value="Homeodomain-like"/>
    <property type="match status" value="1"/>
</dbReference>
<dbReference type="SMART" id="SM00448">
    <property type="entry name" value="REC"/>
    <property type="match status" value="1"/>
</dbReference>
<dbReference type="Gene3D" id="3.40.50.2300">
    <property type="match status" value="1"/>
</dbReference>
<feature type="modified residue" description="4-aspartylphosphate" evidence="8">
    <location>
        <position position="70"/>
    </location>
</feature>
<reference evidence="12 13" key="1">
    <citation type="submission" date="2020-04" db="EMBL/GenBank/DDBJ databases">
        <title>Plant Genome Project.</title>
        <authorList>
            <person name="Zhang R.-G."/>
        </authorList>
    </citation>
    <scope>NUCLEOTIDE SEQUENCE [LARGE SCALE GENOMIC DNA]</scope>
    <source>
        <strain evidence="12">YNK0</strain>
        <tissue evidence="12">Leaf</tissue>
    </source>
</reference>